<name>M1NPE3_9CORY</name>
<proteinExistence type="predicted"/>
<evidence type="ECO:0000313" key="2">
    <source>
        <dbReference type="Proteomes" id="UP000011723"/>
    </source>
</evidence>
<dbReference type="RefSeq" id="WP_015401674.1">
    <property type="nucleotide sequence ID" value="NC_020302.1"/>
</dbReference>
<keyword evidence="2" id="KW-1185">Reference proteome</keyword>
<accession>M1NPE3</accession>
<evidence type="ECO:0000313" key="1">
    <source>
        <dbReference type="EMBL" id="AGF73258.1"/>
    </source>
</evidence>
<dbReference type="OrthoDB" id="5117723at2"/>
<dbReference type="EMBL" id="CP003697">
    <property type="protein sequence ID" value="AGF73258.1"/>
    <property type="molecule type" value="Genomic_DNA"/>
</dbReference>
<reference evidence="1 2" key="1">
    <citation type="journal article" date="2012" name="Stand. Genomic Sci.">
        <title>Genome sequence of the halotolerant bacterium Corynebacterium halotolerans type strain YIM 70093(T) (= DSM 44683(T)).</title>
        <authorList>
            <person name="Ruckert C."/>
            <person name="Albersmeier A."/>
            <person name="Al-Dilaimi A."/>
            <person name="Niehaus K."/>
            <person name="Szczepanowski R."/>
            <person name="Kalinowski J."/>
        </authorList>
    </citation>
    <scope>NUCLEOTIDE SEQUENCE [LARGE SCALE GENOMIC DNA]</scope>
    <source>
        <strain evidence="1">YIM 70093</strain>
    </source>
</reference>
<dbReference type="eggNOG" id="ENOG5031WM7">
    <property type="taxonomic scope" value="Bacteria"/>
</dbReference>
<dbReference type="AlphaFoldDB" id="M1NPE3"/>
<dbReference type="KEGG" id="chn:A605_11290"/>
<protein>
    <submittedName>
        <fullName evidence="1">Uncharacterized protein</fullName>
    </submittedName>
</protein>
<gene>
    <name evidence="1" type="ORF">A605_11290</name>
</gene>
<dbReference type="Proteomes" id="UP000011723">
    <property type="component" value="Chromosome"/>
</dbReference>
<organism evidence="1 2">
    <name type="scientific">Corynebacterium halotolerans YIM 70093 = DSM 44683</name>
    <dbReference type="NCBI Taxonomy" id="1121362"/>
    <lineage>
        <taxon>Bacteria</taxon>
        <taxon>Bacillati</taxon>
        <taxon>Actinomycetota</taxon>
        <taxon>Actinomycetes</taxon>
        <taxon>Mycobacteriales</taxon>
        <taxon>Corynebacteriaceae</taxon>
        <taxon>Corynebacterium</taxon>
    </lineage>
</organism>
<dbReference type="HOGENOM" id="CLU_1198158_0_0_11"/>
<sequence>MATSPHPFHTPDSTLDDDLAGWLGEHADHRVFDELARRILCGDIVFPADAGELLAEALGDEGLLPAGVTDSAAVAGPVAEQIWRHCETTAEAWADEHTDADRVIEAFESLAERGIVAGVFVDFTDLELTDEYPGGVLIWVDEWGNLDPYERRDLSIQFTGLGEADEMIGRALVDALRAAGLEPAEPLDDVVTVPVVWKWHVGRDSPHVDDLDRDDVDDEFDDTDFVLGGPY</sequence>
<dbReference type="PATRIC" id="fig|1121362.3.peg.2289"/>